<dbReference type="GO" id="GO:0043461">
    <property type="term" value="P:proton-transporting ATP synthase complex assembly"/>
    <property type="evidence" value="ECO:0007669"/>
    <property type="project" value="InterPro"/>
</dbReference>
<dbReference type="OrthoDB" id="9797825at2"/>
<gene>
    <name evidence="4" type="ORF">SAMN02982922_3884</name>
</gene>
<proteinExistence type="inferred from homology"/>
<evidence type="ECO:0000313" key="5">
    <source>
        <dbReference type="Proteomes" id="UP000193083"/>
    </source>
</evidence>
<keyword evidence="2" id="KW-0809">Transit peptide</keyword>
<dbReference type="EMBL" id="FXBL01000004">
    <property type="protein sequence ID" value="SMH49222.1"/>
    <property type="molecule type" value="Genomic_DNA"/>
</dbReference>
<keyword evidence="5" id="KW-1185">Reference proteome</keyword>
<protein>
    <submittedName>
        <fullName evidence="4">Chaperone required for the assembly of the F1-ATPase</fullName>
    </submittedName>
</protein>
<dbReference type="RefSeq" id="WP_085465644.1">
    <property type="nucleotide sequence ID" value="NZ_FXBL01000004.1"/>
</dbReference>
<name>A0A1X7PD55_9HYPH</name>
<evidence type="ECO:0000256" key="2">
    <source>
        <dbReference type="ARBA" id="ARBA00022946"/>
    </source>
</evidence>
<sequence>MRDLLEDLEAGKHFSDPDPVRRAQIQSKIPLPKRFYAEVSVGERDGGFAVLLDGKPVRTPGRAILTLPTRQATTLVADEFAAQGEEINPVTMPVTRIANSTVDGVSKEPQPVADEIVKYAGTDLLFYRAAAPQALVERQAAAWDPVLDWFRKDLGARFFLAEGVMHIEQPKEAIEAVRRHVAARFEPLRLAAMHVMTTLTGSALLALAVEAGAWDVETAWMAAHVDEDWNIEQWGTDAEAEHRRAFRKADMLAAARLIAALG</sequence>
<keyword evidence="3" id="KW-0143">Chaperone</keyword>
<dbReference type="InterPro" id="IPR011419">
    <property type="entry name" value="ATP12_ATP_synth-F1-assembly"/>
</dbReference>
<dbReference type="Gene3D" id="1.10.3580.10">
    <property type="entry name" value="ATP12 ATPase"/>
    <property type="match status" value="1"/>
</dbReference>
<dbReference type="AlphaFoldDB" id="A0A1X7PD55"/>
<dbReference type="Proteomes" id="UP000193083">
    <property type="component" value="Unassembled WGS sequence"/>
</dbReference>
<dbReference type="SUPFAM" id="SSF160909">
    <property type="entry name" value="ATP12-like"/>
    <property type="match status" value="1"/>
</dbReference>
<evidence type="ECO:0000256" key="3">
    <source>
        <dbReference type="ARBA" id="ARBA00023186"/>
    </source>
</evidence>
<evidence type="ECO:0000256" key="1">
    <source>
        <dbReference type="ARBA" id="ARBA00008231"/>
    </source>
</evidence>
<dbReference type="PANTHER" id="PTHR21013">
    <property type="entry name" value="ATP SYNTHASE MITOCHONDRIAL F1 COMPLEX ASSEMBLY FACTOR 2/ATP12 PROTEIN, MITOCHONDRIAL PRECURSOR"/>
    <property type="match status" value="1"/>
</dbReference>
<comment type="similarity">
    <text evidence="1">Belongs to the ATP12 family.</text>
</comment>
<dbReference type="Gene3D" id="3.30.2180.10">
    <property type="entry name" value="ATP12-like"/>
    <property type="match status" value="1"/>
</dbReference>
<dbReference type="InterPro" id="IPR023335">
    <property type="entry name" value="ATP12_ortho_dom_sf"/>
</dbReference>
<dbReference type="PANTHER" id="PTHR21013:SF10">
    <property type="entry name" value="ATP SYNTHASE MITOCHONDRIAL F1 COMPLEX ASSEMBLY FACTOR 2"/>
    <property type="match status" value="1"/>
</dbReference>
<dbReference type="InterPro" id="IPR042272">
    <property type="entry name" value="ATP12_ATP_synth-F1-assembly_N"/>
</dbReference>
<reference evidence="4 5" key="1">
    <citation type="submission" date="2017-04" db="EMBL/GenBank/DDBJ databases">
        <authorList>
            <person name="Afonso C.L."/>
            <person name="Miller P.J."/>
            <person name="Scott M.A."/>
            <person name="Spackman E."/>
            <person name="Goraichik I."/>
            <person name="Dimitrov K.M."/>
            <person name="Suarez D.L."/>
            <person name="Swayne D.E."/>
        </authorList>
    </citation>
    <scope>NUCLEOTIDE SEQUENCE [LARGE SCALE GENOMIC DNA]</scope>
    <source>
        <strain evidence="4 5">B5P</strain>
    </source>
</reference>
<evidence type="ECO:0000313" key="4">
    <source>
        <dbReference type="EMBL" id="SMH49222.1"/>
    </source>
</evidence>
<accession>A0A1X7PD55</accession>
<organism evidence="4 5">
    <name type="scientific">Mesorhizobium australicum</name>
    <dbReference type="NCBI Taxonomy" id="536018"/>
    <lineage>
        <taxon>Bacteria</taxon>
        <taxon>Pseudomonadati</taxon>
        <taxon>Pseudomonadota</taxon>
        <taxon>Alphaproteobacteria</taxon>
        <taxon>Hyphomicrobiales</taxon>
        <taxon>Phyllobacteriaceae</taxon>
        <taxon>Mesorhizobium</taxon>
    </lineage>
</organism>
<dbReference type="Pfam" id="PF07542">
    <property type="entry name" value="ATP12"/>
    <property type="match status" value="1"/>
</dbReference>